<evidence type="ECO:0000256" key="2">
    <source>
        <dbReference type="ARBA" id="ARBA00022617"/>
    </source>
</evidence>
<gene>
    <name evidence="7" type="ORF">E3J59_03405</name>
</gene>
<dbReference type="Proteomes" id="UP000320679">
    <property type="component" value="Unassembled WGS sequence"/>
</dbReference>
<reference evidence="7 8" key="1">
    <citation type="submission" date="2019-03" db="EMBL/GenBank/DDBJ databases">
        <title>Metabolic potential of uncultured bacteria and archaea associated with petroleum seepage in deep-sea sediments.</title>
        <authorList>
            <person name="Dong X."/>
            <person name="Hubert C."/>
        </authorList>
    </citation>
    <scope>NUCLEOTIDE SEQUENCE [LARGE SCALE GENOMIC DNA]</scope>
    <source>
        <strain evidence="7">E29_bin78</strain>
    </source>
</reference>
<dbReference type="AlphaFoldDB" id="A0A523UUL1"/>
<dbReference type="EMBL" id="SOJK01000147">
    <property type="protein sequence ID" value="TET45971.1"/>
    <property type="molecule type" value="Genomic_DNA"/>
</dbReference>
<dbReference type="InterPro" id="IPR005616">
    <property type="entry name" value="CcmH/CycL/Ccl2/NrfF_N"/>
</dbReference>
<keyword evidence="3 5" id="KW-0479">Metal-binding</keyword>
<feature type="domain" description="CcmH/CycL/Ccl2/NrfF N-terminal" evidence="6">
    <location>
        <begin position="29"/>
        <end position="88"/>
    </location>
</feature>
<comment type="function">
    <text evidence="5">Possible subunit of a heme lyase.</text>
</comment>
<protein>
    <recommendedName>
        <fullName evidence="5">Cytochrome c-type biogenesis protein</fullName>
    </recommendedName>
</protein>
<feature type="chain" id="PRO_5022249377" description="Cytochrome c-type biogenesis protein" evidence="5">
    <location>
        <begin position="23"/>
        <end position="88"/>
    </location>
</feature>
<dbReference type="Pfam" id="PF03918">
    <property type="entry name" value="CcmH"/>
    <property type="match status" value="1"/>
</dbReference>
<dbReference type="CDD" id="cd16378">
    <property type="entry name" value="CcmH_N"/>
    <property type="match status" value="1"/>
</dbReference>
<dbReference type="Gene3D" id="1.10.8.640">
    <property type="entry name" value="Cytochrome C biogenesis protein"/>
    <property type="match status" value="1"/>
</dbReference>
<accession>A0A523UUL1</accession>
<evidence type="ECO:0000256" key="5">
    <source>
        <dbReference type="RuleBase" id="RU364112"/>
    </source>
</evidence>
<feature type="non-terminal residue" evidence="7">
    <location>
        <position position="88"/>
    </location>
</feature>
<name>A0A523UUL1_UNCAE</name>
<dbReference type="InterPro" id="IPR038297">
    <property type="entry name" value="CcmH/CycL/NrfF/Ccl2_sf"/>
</dbReference>
<feature type="signal peptide" evidence="5">
    <location>
        <begin position="1"/>
        <end position="22"/>
    </location>
</feature>
<dbReference type="GO" id="GO:0046872">
    <property type="term" value="F:metal ion binding"/>
    <property type="evidence" value="ECO:0007669"/>
    <property type="project" value="UniProtKB-KW"/>
</dbReference>
<evidence type="ECO:0000256" key="3">
    <source>
        <dbReference type="ARBA" id="ARBA00022723"/>
    </source>
</evidence>
<sequence>MRYKKTIILLLLSFPLSGFVLAISASALTVDDVARDLICTCGCGKMLDVCEMESAKQMKELIGEKIAQGETKDQIIGYFVAQYGEKIL</sequence>
<evidence type="ECO:0000256" key="1">
    <source>
        <dbReference type="ARBA" id="ARBA00010342"/>
    </source>
</evidence>
<proteinExistence type="inferred from homology"/>
<comment type="similarity">
    <text evidence="1 5">Belongs to the CcmH/CycL/Ccl2/NrfF family.</text>
</comment>
<evidence type="ECO:0000313" key="8">
    <source>
        <dbReference type="Proteomes" id="UP000320679"/>
    </source>
</evidence>
<comment type="caution">
    <text evidence="7">The sequence shown here is derived from an EMBL/GenBank/DDBJ whole genome shotgun (WGS) entry which is preliminary data.</text>
</comment>
<evidence type="ECO:0000256" key="4">
    <source>
        <dbReference type="ARBA" id="ARBA00023004"/>
    </source>
</evidence>
<keyword evidence="2 5" id="KW-0349">Heme</keyword>
<keyword evidence="4 5" id="KW-0408">Iron</keyword>
<organism evidence="7 8">
    <name type="scientific">Aerophobetes bacterium</name>
    <dbReference type="NCBI Taxonomy" id="2030807"/>
    <lineage>
        <taxon>Bacteria</taxon>
        <taxon>Candidatus Aerophobota</taxon>
    </lineage>
</organism>
<evidence type="ECO:0000259" key="6">
    <source>
        <dbReference type="Pfam" id="PF03918"/>
    </source>
</evidence>
<keyword evidence="5" id="KW-0732">Signal</keyword>
<evidence type="ECO:0000313" key="7">
    <source>
        <dbReference type="EMBL" id="TET45971.1"/>
    </source>
</evidence>